<reference evidence="4" key="1">
    <citation type="journal article" date="2019" name="Int. J. Syst. Evol. Microbiol.">
        <title>The Global Catalogue of Microorganisms (GCM) 10K type strain sequencing project: providing services to taxonomists for standard genome sequencing and annotation.</title>
        <authorList>
            <consortium name="The Broad Institute Genomics Platform"/>
            <consortium name="The Broad Institute Genome Sequencing Center for Infectious Disease"/>
            <person name="Wu L."/>
            <person name="Ma J."/>
        </authorList>
    </citation>
    <scope>NUCLEOTIDE SEQUENCE [LARGE SCALE GENOMIC DNA]</scope>
    <source>
        <strain evidence="4">JCM 11117</strain>
    </source>
</reference>
<proteinExistence type="predicted"/>
<evidence type="ECO:0000259" key="2">
    <source>
        <dbReference type="Pfam" id="PF04909"/>
    </source>
</evidence>
<dbReference type="Proteomes" id="UP001499967">
    <property type="component" value="Unassembled WGS sequence"/>
</dbReference>
<dbReference type="SUPFAM" id="SSF51556">
    <property type="entry name" value="Metallo-dependent hydrolases"/>
    <property type="match status" value="1"/>
</dbReference>
<comment type="caution">
    <text evidence="3">The sequence shown here is derived from an EMBL/GenBank/DDBJ whole genome shotgun (WGS) entry which is preliminary data.</text>
</comment>
<gene>
    <name evidence="3" type="ORF">GCM10009559_49230</name>
</gene>
<dbReference type="RefSeq" id="WP_343943908.1">
    <property type="nucleotide sequence ID" value="NZ_BAAAHP010000147.1"/>
</dbReference>
<dbReference type="Pfam" id="PF04909">
    <property type="entry name" value="Amidohydro_2"/>
    <property type="match status" value="1"/>
</dbReference>
<dbReference type="InterPro" id="IPR006680">
    <property type="entry name" value="Amidohydro-rel"/>
</dbReference>
<dbReference type="PANTHER" id="PTHR21240:SF19">
    <property type="entry name" value="CATALYTIC_ HYDROLASE"/>
    <property type="match status" value="1"/>
</dbReference>
<accession>A0ABP4BD01</accession>
<evidence type="ECO:0000313" key="3">
    <source>
        <dbReference type="EMBL" id="GAA0949184.1"/>
    </source>
</evidence>
<dbReference type="EMBL" id="BAAAHP010000147">
    <property type="protein sequence ID" value="GAA0949184.1"/>
    <property type="molecule type" value="Genomic_DNA"/>
</dbReference>
<keyword evidence="4" id="KW-1185">Reference proteome</keyword>
<feature type="domain" description="Amidohydrolase-related" evidence="2">
    <location>
        <begin position="31"/>
        <end position="291"/>
    </location>
</feature>
<sequence length="303" mass="32325">MPELDATSGAGVVDARVRLPLDRRPAQGRPAAMARQQYDDVLDMSAKVAAGTTEALMRQLHESGVTRAVVHAENEGDEDVAALNAATAAFVAEHPTMLSGFGTVTMPPPTAGTGAREVRECAAAGLIGVNIQPAFFGMDTIDRRLYPAYAAAEESGLAVALHTGINYSRVYPMSHERPAFLDQVACDFPDLTLIACHGGWPWVAEYCAVARRHPTVMLELGGLAPKYVMRPGTGWDVLGTLAGTLLRDQVLFATDWPIMDHVRALHEWRASGLRPDAVEAILGGNARRLLGGPGLRCPAEVPA</sequence>
<dbReference type="Gene3D" id="3.20.20.140">
    <property type="entry name" value="Metal-dependent hydrolases"/>
    <property type="match status" value="1"/>
</dbReference>
<evidence type="ECO:0000313" key="4">
    <source>
        <dbReference type="Proteomes" id="UP001499967"/>
    </source>
</evidence>
<dbReference type="InterPro" id="IPR032465">
    <property type="entry name" value="ACMSD"/>
</dbReference>
<name>A0ABP4BD01_9PSEU</name>
<evidence type="ECO:0000256" key="1">
    <source>
        <dbReference type="ARBA" id="ARBA00023239"/>
    </source>
</evidence>
<keyword evidence="1" id="KW-0456">Lyase</keyword>
<dbReference type="InterPro" id="IPR032466">
    <property type="entry name" value="Metal_Hydrolase"/>
</dbReference>
<dbReference type="PANTHER" id="PTHR21240">
    <property type="entry name" value="2-AMINO-3-CARBOXYLMUCONATE-6-SEMIALDEHYDE DECARBOXYLASE"/>
    <property type="match status" value="1"/>
</dbReference>
<protein>
    <recommendedName>
        <fullName evidence="2">Amidohydrolase-related domain-containing protein</fullName>
    </recommendedName>
</protein>
<organism evidence="3 4">
    <name type="scientific">Pseudonocardia zijingensis</name>
    <dbReference type="NCBI Taxonomy" id="153376"/>
    <lineage>
        <taxon>Bacteria</taxon>
        <taxon>Bacillati</taxon>
        <taxon>Actinomycetota</taxon>
        <taxon>Actinomycetes</taxon>
        <taxon>Pseudonocardiales</taxon>
        <taxon>Pseudonocardiaceae</taxon>
        <taxon>Pseudonocardia</taxon>
    </lineage>
</organism>
<dbReference type="CDD" id="cd01292">
    <property type="entry name" value="metallo-dependent_hydrolases"/>
    <property type="match status" value="1"/>
</dbReference>